<dbReference type="Gene3D" id="1.10.260.40">
    <property type="entry name" value="lambda repressor-like DNA-binding domains"/>
    <property type="match status" value="1"/>
</dbReference>
<dbReference type="CDD" id="cd00093">
    <property type="entry name" value="HTH_XRE"/>
    <property type="match status" value="1"/>
</dbReference>
<evidence type="ECO:0000313" key="3">
    <source>
        <dbReference type="Proteomes" id="UP000193206"/>
    </source>
</evidence>
<dbReference type="InterPro" id="IPR001387">
    <property type="entry name" value="Cro/C1-type_HTH"/>
</dbReference>
<accession>A0A1X1L1U3</accession>
<feature type="domain" description="HTH cro/C1-type" evidence="1">
    <location>
        <begin position="8"/>
        <end position="71"/>
    </location>
</feature>
<dbReference type="EMBL" id="NCVN01000085">
    <property type="protein sequence ID" value="ORP05673.1"/>
    <property type="molecule type" value="Genomic_DNA"/>
</dbReference>
<dbReference type="PROSITE" id="PS50943">
    <property type="entry name" value="HTH_CROC1"/>
    <property type="match status" value="1"/>
</dbReference>
<protein>
    <recommendedName>
        <fullName evidence="1">HTH cro/C1-type domain-containing protein</fullName>
    </recommendedName>
</protein>
<organism evidence="2 3">
    <name type="scientific">Streptococcus mitis</name>
    <dbReference type="NCBI Taxonomy" id="28037"/>
    <lineage>
        <taxon>Bacteria</taxon>
        <taxon>Bacillati</taxon>
        <taxon>Bacillota</taxon>
        <taxon>Bacilli</taxon>
        <taxon>Lactobacillales</taxon>
        <taxon>Streptococcaceae</taxon>
        <taxon>Streptococcus</taxon>
        <taxon>Streptococcus mitis group</taxon>
    </lineage>
</organism>
<proteinExistence type="predicted"/>
<name>A0A1X1L1U3_STRMT</name>
<dbReference type="Proteomes" id="UP000193206">
    <property type="component" value="Unassembled WGS sequence"/>
</dbReference>
<dbReference type="GO" id="GO:0003677">
    <property type="term" value="F:DNA binding"/>
    <property type="evidence" value="ECO:0007669"/>
    <property type="project" value="InterPro"/>
</dbReference>
<reference evidence="2 3" key="1">
    <citation type="journal article" date="2016" name="Eur. J. Clin. Microbiol. Infect. Dis.">
        <title>Whole genome sequencing as a tool for phylogenetic analysis of clinical strains of Mitis group streptococci.</title>
        <authorList>
            <person name="Rasmussen L.H."/>
            <person name="Dargis R."/>
            <person name="Hojholt K."/>
            <person name="Christensen J.J."/>
            <person name="Skovgaard O."/>
            <person name="Justesen U.S."/>
            <person name="Rosenvinge F.S."/>
            <person name="Moser C."/>
            <person name="Lukjancenko O."/>
            <person name="Rasmussen S."/>
            <person name="Nielsen X.C."/>
        </authorList>
    </citation>
    <scope>NUCLEOTIDE SEQUENCE [LARGE SCALE GENOMIC DNA]</scope>
    <source>
        <strain evidence="2 3">B_009152_10</strain>
    </source>
</reference>
<dbReference type="AlphaFoldDB" id="A0A1X1L1U3"/>
<dbReference type="SUPFAM" id="SSF47413">
    <property type="entry name" value="lambda repressor-like DNA-binding domains"/>
    <property type="match status" value="1"/>
</dbReference>
<sequence length="216" mass="24919">MTTIKNRLKALRTEKGITQDKLATIINEKLKENEKPISKMVISNWENNKHTIKPEKAQILADFFGVSVSSLLGYGDEVMTFNSGAEFEEYRNNLIKRLNTKERLEKKLGKSTDQYKLDKKTIEQIELIKQRINQKYGTNSHGNPAYDALVSGIGENDFFIRLFDAILDFDELKETEISDLLYKYLILDDDSKHLILELINKLPQSKTKSLSEKDND</sequence>
<dbReference type="SMART" id="SM00530">
    <property type="entry name" value="HTH_XRE"/>
    <property type="match status" value="1"/>
</dbReference>
<evidence type="ECO:0000313" key="2">
    <source>
        <dbReference type="EMBL" id="ORP05673.1"/>
    </source>
</evidence>
<dbReference type="RefSeq" id="WP_084930583.1">
    <property type="nucleotide sequence ID" value="NZ_NCVN01000085.1"/>
</dbReference>
<comment type="caution">
    <text evidence="2">The sequence shown here is derived from an EMBL/GenBank/DDBJ whole genome shotgun (WGS) entry which is preliminary data.</text>
</comment>
<gene>
    <name evidence="2" type="ORF">B7692_09850</name>
</gene>
<dbReference type="Pfam" id="PF01381">
    <property type="entry name" value="HTH_3"/>
    <property type="match status" value="1"/>
</dbReference>
<evidence type="ECO:0000259" key="1">
    <source>
        <dbReference type="PROSITE" id="PS50943"/>
    </source>
</evidence>
<dbReference type="InterPro" id="IPR010982">
    <property type="entry name" value="Lambda_DNA-bd_dom_sf"/>
</dbReference>